<dbReference type="OrthoDB" id="358393at2"/>
<reference evidence="1 2" key="1">
    <citation type="submission" date="2017-11" db="EMBL/GenBank/DDBJ databases">
        <title>Understudied soil microbes with underappreciated capabilities: Untangling the Clostridium saccharolyticum group.</title>
        <authorList>
            <person name="Leschine S."/>
        </authorList>
    </citation>
    <scope>NUCLEOTIDE SEQUENCE [LARGE SCALE GENOMIC DNA]</scope>
    <source>
        <strain evidence="1 2">18A</strain>
    </source>
</reference>
<dbReference type="EMBL" id="PGET01000001">
    <property type="protein sequence ID" value="PJJ28947.1"/>
    <property type="molecule type" value="Genomic_DNA"/>
</dbReference>
<evidence type="ECO:0000313" key="1">
    <source>
        <dbReference type="EMBL" id="PJJ28947.1"/>
    </source>
</evidence>
<gene>
    <name evidence="1" type="ORF">H171_2471</name>
</gene>
<dbReference type="Pfam" id="PF16161">
    <property type="entry name" value="DUF4867"/>
    <property type="match status" value="1"/>
</dbReference>
<name>A0A2M8Z690_9FIRM</name>
<organism evidence="1 2">
    <name type="scientific">[Clostridium] celerecrescens 18A</name>
    <dbReference type="NCBI Taxonomy" id="1286362"/>
    <lineage>
        <taxon>Bacteria</taxon>
        <taxon>Bacillati</taxon>
        <taxon>Bacillota</taxon>
        <taxon>Clostridia</taxon>
        <taxon>Lachnospirales</taxon>
        <taxon>Lachnospiraceae</taxon>
        <taxon>Lacrimispora</taxon>
    </lineage>
</organism>
<accession>A0A2M8Z690</accession>
<dbReference type="Proteomes" id="UP000231092">
    <property type="component" value="Unassembled WGS sequence"/>
</dbReference>
<proteinExistence type="predicted"/>
<protein>
    <submittedName>
        <fullName evidence="1">Uncharacterized protein DUF4867</fullName>
    </submittedName>
</protein>
<dbReference type="RefSeq" id="WP_100305395.1">
    <property type="nucleotide sequence ID" value="NZ_PGET01000001.1"/>
</dbReference>
<dbReference type="AlphaFoldDB" id="A0A2M8Z690"/>
<sequence length="208" mass="22893">MGLTIKPVTDPAFQVYGKVVTGYDAGELLEVMKKTPLPEDVVYVPSVAELEQLAVSREMEKKLCGQLPIQVGYCNGHNKKLNAVEYHRSSEINIAVTDLILILGRQQDITSDYTYDSGKMEAFLVPAGTVIEVYATTLHYAPCHAEEGGFRCVVILPKDTNTDLEPSGEAVNEEDRLLFARNKWLIGHKEGGLPEHAYIGISGENLSI</sequence>
<evidence type="ECO:0000313" key="2">
    <source>
        <dbReference type="Proteomes" id="UP000231092"/>
    </source>
</evidence>
<comment type="caution">
    <text evidence="1">The sequence shown here is derived from an EMBL/GenBank/DDBJ whole genome shotgun (WGS) entry which is preliminary data.</text>
</comment>
<dbReference type="InterPro" id="IPR032358">
    <property type="entry name" value="DUF4867"/>
</dbReference>